<keyword evidence="1" id="KW-0326">Glycosidase</keyword>
<dbReference type="Proteomes" id="UP000028653">
    <property type="component" value="Unassembled WGS sequence"/>
</dbReference>
<evidence type="ECO:0000313" key="1">
    <source>
        <dbReference type="EMBL" id="KFC81899.1"/>
    </source>
</evidence>
<protein>
    <submittedName>
        <fullName evidence="1">Malto-oligosyltrehalose trehalohydrolase</fullName>
        <ecNumber evidence="1">3.2.1.141</ecNumber>
    </submittedName>
</protein>
<gene>
    <name evidence="1" type="ORF">GBAG_2085</name>
</gene>
<comment type="caution">
    <text evidence="1">The sequence shown here is derived from an EMBL/GenBank/DDBJ whole genome shotgun (WGS) entry which is preliminary data.</text>
</comment>
<dbReference type="Gene3D" id="2.60.40.10">
    <property type="entry name" value="Immunoglobulins"/>
    <property type="match status" value="1"/>
</dbReference>
<keyword evidence="2" id="KW-1185">Reference proteome</keyword>
<dbReference type="RefSeq" id="WP_034495692.1">
    <property type="nucleotide sequence ID" value="NZ_JMPI01000029.1"/>
</dbReference>
<dbReference type="AlphaFoldDB" id="A0A085GDV4"/>
<dbReference type="SUPFAM" id="SSF81296">
    <property type="entry name" value="E set domains"/>
    <property type="match status" value="1"/>
</dbReference>
<proteinExistence type="predicted"/>
<dbReference type="EC" id="3.2.1.141" evidence="1"/>
<sequence length="70" mass="7897">MEANTFVKSWGSEYIEDGVVRFRLWAHGQASISLRLDGETWAMRTAKDGWFELEVAGISPGAEYQFVLAN</sequence>
<dbReference type="EMBL" id="JMPI01000029">
    <property type="protein sequence ID" value="KFC81899.1"/>
    <property type="molecule type" value="Genomic_DNA"/>
</dbReference>
<name>A0A085GDV4_9ENTR</name>
<dbReference type="InterPro" id="IPR013783">
    <property type="entry name" value="Ig-like_fold"/>
</dbReference>
<dbReference type="eggNOG" id="COG0296">
    <property type="taxonomic scope" value="Bacteria"/>
</dbReference>
<dbReference type="OrthoDB" id="3236218at2"/>
<reference evidence="1 2" key="1">
    <citation type="submission" date="2014-05" db="EMBL/GenBank/DDBJ databases">
        <title>ATOL: Assembling a taxonomically balanced genome-scale reconstruction of the evolutionary history of the Enterobacteriaceae.</title>
        <authorList>
            <person name="Plunkett G.III."/>
            <person name="Neeno-Eckwall E.C."/>
            <person name="Glasner J.D."/>
            <person name="Perna N.T."/>
        </authorList>
    </citation>
    <scope>NUCLEOTIDE SEQUENCE [LARGE SCALE GENOMIC DNA]</scope>
    <source>
        <strain evidence="1 2">ATCC 33320</strain>
    </source>
</reference>
<evidence type="ECO:0000313" key="2">
    <source>
        <dbReference type="Proteomes" id="UP000028653"/>
    </source>
</evidence>
<keyword evidence="1" id="KW-0378">Hydrolase</keyword>
<dbReference type="GO" id="GO:0033942">
    <property type="term" value="F:4-alpha-D-(1-&gt;4)-alpha-D-glucanotrehalose trehalohydrolase activity"/>
    <property type="evidence" value="ECO:0007669"/>
    <property type="project" value="UniProtKB-EC"/>
</dbReference>
<organism evidence="1 2">
    <name type="scientific">Buttiauxella agrestis ATCC 33320</name>
    <dbReference type="NCBI Taxonomy" id="1006004"/>
    <lineage>
        <taxon>Bacteria</taxon>
        <taxon>Pseudomonadati</taxon>
        <taxon>Pseudomonadota</taxon>
        <taxon>Gammaproteobacteria</taxon>
        <taxon>Enterobacterales</taxon>
        <taxon>Enterobacteriaceae</taxon>
        <taxon>Buttiauxella</taxon>
    </lineage>
</organism>
<dbReference type="STRING" id="1006004.GBAG_2085"/>
<accession>A0A085GDV4</accession>
<dbReference type="InterPro" id="IPR014756">
    <property type="entry name" value="Ig_E-set"/>
</dbReference>